<comment type="caution">
    <text evidence="2">The sequence shown here is derived from an EMBL/GenBank/DDBJ whole genome shotgun (WGS) entry which is preliminary data.</text>
</comment>
<sequence length="67" mass="7475">MSITFGRPSYYDELTKDDNAKLSSNEANNSQTIFNTLFGTGNGQDDTNSGYNSFQEHKIHKRGISNP</sequence>
<dbReference type="Proteomes" id="UP000663845">
    <property type="component" value="Unassembled WGS sequence"/>
</dbReference>
<feature type="compositionally biased region" description="Polar residues" evidence="1">
    <location>
        <begin position="36"/>
        <end position="54"/>
    </location>
</feature>
<evidence type="ECO:0000313" key="3">
    <source>
        <dbReference type="Proteomes" id="UP000663845"/>
    </source>
</evidence>
<accession>A0A815MY99</accession>
<evidence type="ECO:0000313" key="2">
    <source>
        <dbReference type="EMBL" id="CAF1429666.1"/>
    </source>
</evidence>
<reference evidence="2" key="1">
    <citation type="submission" date="2021-02" db="EMBL/GenBank/DDBJ databases">
        <authorList>
            <person name="Nowell W R."/>
        </authorList>
    </citation>
    <scope>NUCLEOTIDE SEQUENCE</scope>
</reference>
<gene>
    <name evidence="2" type="ORF">JYZ213_LOCUS39494</name>
</gene>
<protein>
    <submittedName>
        <fullName evidence="2">Uncharacterized protein</fullName>
    </submittedName>
</protein>
<organism evidence="2 3">
    <name type="scientific">Adineta steineri</name>
    <dbReference type="NCBI Taxonomy" id="433720"/>
    <lineage>
        <taxon>Eukaryota</taxon>
        <taxon>Metazoa</taxon>
        <taxon>Spiralia</taxon>
        <taxon>Gnathifera</taxon>
        <taxon>Rotifera</taxon>
        <taxon>Eurotatoria</taxon>
        <taxon>Bdelloidea</taxon>
        <taxon>Adinetida</taxon>
        <taxon>Adinetidae</taxon>
        <taxon>Adineta</taxon>
    </lineage>
</organism>
<proteinExistence type="predicted"/>
<dbReference type="EMBL" id="CAJNOG010001293">
    <property type="protein sequence ID" value="CAF1429666.1"/>
    <property type="molecule type" value="Genomic_DNA"/>
</dbReference>
<evidence type="ECO:0000256" key="1">
    <source>
        <dbReference type="SAM" id="MobiDB-lite"/>
    </source>
</evidence>
<feature type="region of interest" description="Disordered" evidence="1">
    <location>
        <begin position="36"/>
        <end position="67"/>
    </location>
</feature>
<name>A0A815MY99_9BILA</name>
<dbReference type="AlphaFoldDB" id="A0A815MY99"/>
<feature type="compositionally biased region" description="Basic residues" evidence="1">
    <location>
        <begin position="58"/>
        <end position="67"/>
    </location>
</feature>